<evidence type="ECO:0000259" key="3">
    <source>
        <dbReference type="PROSITE" id="PS51670"/>
    </source>
</evidence>
<dbReference type="InterPro" id="IPR014044">
    <property type="entry name" value="CAP_dom"/>
</dbReference>
<sequence length="179" mass="20208">MLRLPVLILAVGIASCNLMDNETYKQLVLDEHSKYRKIQGASNMNKLEWDDQLQNEAHNWTKACIWGHEGGGRGENKGLFIGDNYKEGISDMLKSWGNNLSEYPYLKGTPCSKCLANEGCDNGLCTASTGFHVAESCKDELETELCAKYQSYCKKSEEFMVDNCKKTCNFCKMDRFGQK</sequence>
<dbReference type="SMART" id="SM00254">
    <property type="entry name" value="ShKT"/>
    <property type="match status" value="1"/>
</dbReference>
<reference evidence="4" key="1">
    <citation type="submission" date="2021-03" db="EMBL/GenBank/DDBJ databases">
        <authorList>
            <person name="Bekaert M."/>
        </authorList>
    </citation>
    <scope>NUCLEOTIDE SEQUENCE</scope>
</reference>
<comment type="caution">
    <text evidence="1">Lacks conserved residue(s) required for the propagation of feature annotation.</text>
</comment>
<dbReference type="SUPFAM" id="SSF55797">
    <property type="entry name" value="PR-1-like"/>
    <property type="match status" value="1"/>
</dbReference>
<organism evidence="4 5">
    <name type="scientific">Mytilus edulis</name>
    <name type="common">Blue mussel</name>
    <dbReference type="NCBI Taxonomy" id="6550"/>
    <lineage>
        <taxon>Eukaryota</taxon>
        <taxon>Metazoa</taxon>
        <taxon>Spiralia</taxon>
        <taxon>Lophotrochozoa</taxon>
        <taxon>Mollusca</taxon>
        <taxon>Bivalvia</taxon>
        <taxon>Autobranchia</taxon>
        <taxon>Pteriomorphia</taxon>
        <taxon>Mytilida</taxon>
        <taxon>Mytiloidea</taxon>
        <taxon>Mytilidae</taxon>
        <taxon>Mytilinae</taxon>
        <taxon>Mytilus</taxon>
    </lineage>
</organism>
<dbReference type="Pfam" id="PF01549">
    <property type="entry name" value="ShK"/>
    <property type="match status" value="1"/>
</dbReference>
<dbReference type="PROSITE" id="PS51257">
    <property type="entry name" value="PROKAR_LIPOPROTEIN"/>
    <property type="match status" value="1"/>
</dbReference>
<protein>
    <recommendedName>
        <fullName evidence="3">ShKT domain-containing protein</fullName>
    </recommendedName>
</protein>
<evidence type="ECO:0000313" key="4">
    <source>
        <dbReference type="EMBL" id="CAG2190924.1"/>
    </source>
</evidence>
<dbReference type="Gene3D" id="3.40.33.10">
    <property type="entry name" value="CAP"/>
    <property type="match status" value="1"/>
</dbReference>
<keyword evidence="1" id="KW-1015">Disulfide bond</keyword>
<feature type="signal peptide" evidence="2">
    <location>
        <begin position="1"/>
        <end position="16"/>
    </location>
</feature>
<evidence type="ECO:0000256" key="1">
    <source>
        <dbReference type="PROSITE-ProRule" id="PRU01005"/>
    </source>
</evidence>
<dbReference type="InterPro" id="IPR003582">
    <property type="entry name" value="ShKT_dom"/>
</dbReference>
<keyword evidence="5" id="KW-1185">Reference proteome</keyword>
<dbReference type="Gene3D" id="1.10.10.1870">
    <property type="entry name" value="ShTK domain-like"/>
    <property type="match status" value="1"/>
</dbReference>
<dbReference type="Proteomes" id="UP000683360">
    <property type="component" value="Unassembled WGS sequence"/>
</dbReference>
<feature type="domain" description="ShKT" evidence="3">
    <location>
        <begin position="137"/>
        <end position="171"/>
    </location>
</feature>
<feature type="disulfide bond" evidence="1">
    <location>
        <begin position="137"/>
        <end position="171"/>
    </location>
</feature>
<evidence type="ECO:0000256" key="2">
    <source>
        <dbReference type="SAM" id="SignalP"/>
    </source>
</evidence>
<dbReference type="InterPro" id="IPR035940">
    <property type="entry name" value="CAP_sf"/>
</dbReference>
<keyword evidence="2" id="KW-0732">Signal</keyword>
<evidence type="ECO:0000313" key="5">
    <source>
        <dbReference type="Proteomes" id="UP000683360"/>
    </source>
</evidence>
<name>A0A8S3Q8K0_MYTED</name>
<dbReference type="AlphaFoldDB" id="A0A8S3Q8K0"/>
<dbReference type="SMART" id="SM00198">
    <property type="entry name" value="SCP"/>
    <property type="match status" value="1"/>
</dbReference>
<dbReference type="PROSITE" id="PS51670">
    <property type="entry name" value="SHKT"/>
    <property type="match status" value="1"/>
</dbReference>
<dbReference type="Pfam" id="PF00188">
    <property type="entry name" value="CAP"/>
    <property type="match status" value="1"/>
</dbReference>
<dbReference type="OrthoDB" id="674273at2759"/>
<comment type="caution">
    <text evidence="4">The sequence shown here is derived from an EMBL/GenBank/DDBJ whole genome shotgun (WGS) entry which is preliminary data.</text>
</comment>
<accession>A0A8S3Q8K0</accession>
<gene>
    <name evidence="4" type="ORF">MEDL_6193</name>
</gene>
<proteinExistence type="predicted"/>
<feature type="chain" id="PRO_5035826169" description="ShKT domain-containing protein" evidence="2">
    <location>
        <begin position="17"/>
        <end position="179"/>
    </location>
</feature>
<feature type="disulfide bond" evidence="1">
    <location>
        <begin position="146"/>
        <end position="164"/>
    </location>
</feature>
<dbReference type="EMBL" id="CAJPWZ010000344">
    <property type="protein sequence ID" value="CAG2190924.1"/>
    <property type="molecule type" value="Genomic_DNA"/>
</dbReference>